<keyword evidence="2" id="KW-1185">Reference proteome</keyword>
<evidence type="ECO:0000313" key="1">
    <source>
        <dbReference type="EMBL" id="MCF6379127.1"/>
    </source>
</evidence>
<comment type="caution">
    <text evidence="1">The sequence shown here is derived from an EMBL/GenBank/DDBJ whole genome shotgun (WGS) entry which is preliminary data.</text>
</comment>
<protein>
    <submittedName>
        <fullName evidence="1">Uncharacterized protein</fullName>
    </submittedName>
</protein>
<organism evidence="1 2">
    <name type="scientific">Nocardioides potassii</name>
    <dbReference type="NCBI Taxonomy" id="2911371"/>
    <lineage>
        <taxon>Bacteria</taxon>
        <taxon>Bacillati</taxon>
        <taxon>Actinomycetota</taxon>
        <taxon>Actinomycetes</taxon>
        <taxon>Propionibacteriales</taxon>
        <taxon>Nocardioidaceae</taxon>
        <taxon>Nocardioides</taxon>
    </lineage>
</organism>
<evidence type="ECO:0000313" key="2">
    <source>
        <dbReference type="Proteomes" id="UP001201161"/>
    </source>
</evidence>
<accession>A0ABS9HD64</accession>
<proteinExistence type="predicted"/>
<reference evidence="1 2" key="1">
    <citation type="submission" date="2022-01" db="EMBL/GenBank/DDBJ databases">
        <title>Nocardioides sp. nov., an actinomycete isolated from mining soil.</title>
        <authorList>
            <person name="Liu L."/>
        </authorList>
    </citation>
    <scope>NUCLEOTIDE SEQUENCE [LARGE SCALE GENOMIC DNA]</scope>
    <source>
        <strain evidence="1 2">KLBMP 9356</strain>
    </source>
</reference>
<sequence>MHRLLKNAVPIREYVLMTEDLYGTGSVALPATVGEVETDLEGFGAVRSYYVGVADLRPGEPPLPAPGWRGRLGRTVHAAGAGLPYVLGRTGRRPVASAR</sequence>
<dbReference type="Proteomes" id="UP001201161">
    <property type="component" value="Unassembled WGS sequence"/>
</dbReference>
<gene>
    <name evidence="1" type="ORF">L2K70_16045</name>
</gene>
<name>A0ABS9HD64_9ACTN</name>
<dbReference type="RefSeq" id="WP_236403440.1">
    <property type="nucleotide sequence ID" value="NZ_JAKJHZ010000009.1"/>
</dbReference>
<dbReference type="EMBL" id="JAKJHZ010000009">
    <property type="protein sequence ID" value="MCF6379127.1"/>
    <property type="molecule type" value="Genomic_DNA"/>
</dbReference>